<dbReference type="PROSITE" id="PS51202">
    <property type="entry name" value="RCK_C"/>
    <property type="match status" value="1"/>
</dbReference>
<dbReference type="NCBIfam" id="NF003715">
    <property type="entry name" value="PRK05326.1-2"/>
    <property type="match status" value="1"/>
</dbReference>
<evidence type="ECO:0000313" key="11">
    <source>
        <dbReference type="Proteomes" id="UP000291933"/>
    </source>
</evidence>
<feature type="transmembrane region" description="Helical" evidence="8">
    <location>
        <begin position="270"/>
        <end position="290"/>
    </location>
</feature>
<keyword evidence="3" id="KW-0050">Antiport</keyword>
<accession>A0A4Q9KHN8</accession>
<dbReference type="Pfam" id="PF00999">
    <property type="entry name" value="Na_H_Exchanger"/>
    <property type="match status" value="1"/>
</dbReference>
<dbReference type="EMBL" id="SDMR01000025">
    <property type="protein sequence ID" value="TBT91479.1"/>
    <property type="molecule type" value="Genomic_DNA"/>
</dbReference>
<comment type="subcellular location">
    <subcellularLocation>
        <location evidence="1">Cell membrane</location>
        <topology evidence="1">Multi-pass membrane protein</topology>
    </subcellularLocation>
</comment>
<dbReference type="PANTHER" id="PTHR32507:SF7">
    <property type="entry name" value="K(+)_H(+) ANTIPORTER NHAP2"/>
    <property type="match status" value="1"/>
</dbReference>
<gene>
    <name evidence="10" type="ORF">ET996_13775</name>
</gene>
<feature type="transmembrane region" description="Helical" evidence="8">
    <location>
        <begin position="34"/>
        <end position="50"/>
    </location>
</feature>
<proteinExistence type="predicted"/>
<keyword evidence="2" id="KW-0813">Transport</keyword>
<organism evidence="10 11">
    <name type="scientific">Propioniciclava tarda</name>
    <dbReference type="NCBI Taxonomy" id="433330"/>
    <lineage>
        <taxon>Bacteria</taxon>
        <taxon>Bacillati</taxon>
        <taxon>Actinomycetota</taxon>
        <taxon>Actinomycetes</taxon>
        <taxon>Propionibacteriales</taxon>
        <taxon>Propionibacteriaceae</taxon>
        <taxon>Propioniciclava</taxon>
    </lineage>
</organism>
<evidence type="ECO:0000256" key="3">
    <source>
        <dbReference type="ARBA" id="ARBA00022449"/>
    </source>
</evidence>
<evidence type="ECO:0000313" key="10">
    <source>
        <dbReference type="EMBL" id="TBT91479.1"/>
    </source>
</evidence>
<feature type="transmembrane region" description="Helical" evidence="8">
    <location>
        <begin position="302"/>
        <end position="328"/>
    </location>
</feature>
<keyword evidence="6" id="KW-0406">Ion transport</keyword>
<dbReference type="PANTHER" id="PTHR32507">
    <property type="entry name" value="NA(+)/H(+) ANTIPORTER 1"/>
    <property type="match status" value="1"/>
</dbReference>
<dbReference type="Gene3D" id="6.10.140.1330">
    <property type="match status" value="1"/>
</dbReference>
<dbReference type="OrthoDB" id="9810759at2"/>
<dbReference type="GO" id="GO:1902600">
    <property type="term" value="P:proton transmembrane transport"/>
    <property type="evidence" value="ECO:0007669"/>
    <property type="project" value="InterPro"/>
</dbReference>
<dbReference type="GO" id="GO:0015297">
    <property type="term" value="F:antiporter activity"/>
    <property type="evidence" value="ECO:0007669"/>
    <property type="project" value="UniProtKB-KW"/>
</dbReference>
<dbReference type="RefSeq" id="WP_131173141.1">
    <property type="nucleotide sequence ID" value="NZ_FXTL01000025.1"/>
</dbReference>
<evidence type="ECO:0000259" key="9">
    <source>
        <dbReference type="PROSITE" id="PS51202"/>
    </source>
</evidence>
<evidence type="ECO:0000256" key="6">
    <source>
        <dbReference type="ARBA" id="ARBA00023065"/>
    </source>
</evidence>
<evidence type="ECO:0000256" key="2">
    <source>
        <dbReference type="ARBA" id="ARBA00022448"/>
    </source>
</evidence>
<comment type="caution">
    <text evidence="10">The sequence shown here is derived from an EMBL/GenBank/DDBJ whole genome shotgun (WGS) entry which is preliminary data.</text>
</comment>
<feature type="transmembrane region" description="Helical" evidence="8">
    <location>
        <begin position="215"/>
        <end position="234"/>
    </location>
</feature>
<dbReference type="InterPro" id="IPR036721">
    <property type="entry name" value="RCK_C_sf"/>
</dbReference>
<dbReference type="Gene3D" id="3.30.70.1450">
    <property type="entry name" value="Regulator of K+ conductance, C-terminal domain"/>
    <property type="match status" value="1"/>
</dbReference>
<feature type="domain" description="RCK C-terminal" evidence="9">
    <location>
        <begin position="402"/>
        <end position="483"/>
    </location>
</feature>
<evidence type="ECO:0000256" key="1">
    <source>
        <dbReference type="ARBA" id="ARBA00004651"/>
    </source>
</evidence>
<feature type="transmembrane region" description="Helical" evidence="8">
    <location>
        <begin position="240"/>
        <end position="258"/>
    </location>
</feature>
<reference evidence="10 11" key="1">
    <citation type="submission" date="2019-01" db="EMBL/GenBank/DDBJ databases">
        <title>Lactibacter flavus gen. nov., sp. nov., a novel bacterium of the family Propionibacteriaceae isolated from raw milk and dairy products.</title>
        <authorList>
            <person name="Huptas C."/>
            <person name="Wenning M."/>
            <person name="Breitenwieser F."/>
            <person name="Doll E."/>
            <person name="Von Neubeck M."/>
            <person name="Busse H.-J."/>
            <person name="Scherer S."/>
        </authorList>
    </citation>
    <scope>NUCLEOTIDE SEQUENCE [LARGE SCALE GENOMIC DNA]</scope>
    <source>
        <strain evidence="10 11">DSM 22130</strain>
    </source>
</reference>
<evidence type="ECO:0000256" key="7">
    <source>
        <dbReference type="ARBA" id="ARBA00023136"/>
    </source>
</evidence>
<dbReference type="AlphaFoldDB" id="A0A4Q9KHN8"/>
<dbReference type="InterPro" id="IPR006153">
    <property type="entry name" value="Cation/H_exchanger_TM"/>
</dbReference>
<feature type="transmembrane region" description="Helical" evidence="8">
    <location>
        <begin position="368"/>
        <end position="387"/>
    </location>
</feature>
<feature type="transmembrane region" description="Helical" evidence="8">
    <location>
        <begin position="62"/>
        <end position="80"/>
    </location>
</feature>
<keyword evidence="11" id="KW-1185">Reference proteome</keyword>
<feature type="transmembrane region" description="Helical" evidence="8">
    <location>
        <begin position="184"/>
        <end position="208"/>
    </location>
</feature>
<protein>
    <submittedName>
        <fullName evidence="10">Potassium/proton antiporter</fullName>
    </submittedName>
</protein>
<dbReference type="InterPro" id="IPR006037">
    <property type="entry name" value="RCK_C"/>
</dbReference>
<keyword evidence="4 8" id="KW-0812">Transmembrane</keyword>
<dbReference type="NCBIfam" id="NF003716">
    <property type="entry name" value="PRK05326.1-3"/>
    <property type="match status" value="1"/>
</dbReference>
<name>A0A4Q9KHN8_PROTD</name>
<dbReference type="GO" id="GO:0008324">
    <property type="term" value="F:monoatomic cation transmembrane transporter activity"/>
    <property type="evidence" value="ECO:0007669"/>
    <property type="project" value="InterPro"/>
</dbReference>
<dbReference type="GO" id="GO:0006813">
    <property type="term" value="P:potassium ion transport"/>
    <property type="evidence" value="ECO:0007669"/>
    <property type="project" value="InterPro"/>
</dbReference>
<evidence type="ECO:0000256" key="5">
    <source>
        <dbReference type="ARBA" id="ARBA00022989"/>
    </source>
</evidence>
<dbReference type="Pfam" id="PF02080">
    <property type="entry name" value="TrkA_C"/>
    <property type="match status" value="1"/>
</dbReference>
<feature type="transmembrane region" description="Helical" evidence="8">
    <location>
        <begin position="92"/>
        <end position="113"/>
    </location>
</feature>
<dbReference type="Proteomes" id="UP000291933">
    <property type="component" value="Unassembled WGS sequence"/>
</dbReference>
<dbReference type="GO" id="GO:0005886">
    <property type="term" value="C:plasma membrane"/>
    <property type="evidence" value="ECO:0007669"/>
    <property type="project" value="UniProtKB-SubCell"/>
</dbReference>
<sequence length="502" mass="52326">MPGPVSIDMLLLLGSAVLLVAVLAARLGARAGLPSLLIFLAVGMSLELVGIRLNDANLAHELGFAALVFILGEGGFTTRWSEVKTALGPASLLATVGVAVSVTAVAAFCHVVFAVPLPIAILLGAVTAPTDAAAVFSVLRAVPLPSRIRASLEGESGLNDAPIVLLVAAATEWSLGVQPEGGPVMIGVLIVAEFIGGLAVGAAAGWLGQKLLRGVALPASGLYPLGAMGVVVLAYGLGDFVHVSGFAAVYVCAMILGNSDLPHRAATRSFAEGVGWTCQIGLFVMLGMLATPQRLTIPEASIALVLGAFVTFVARPLSVLASTVWFRFGFREQIFLSWAGLRGAVPIIMATVPLAASTPRSNEIFDVVLIYVIVFTLLQAPTLPLVAKLLGISGNGAIDIEVEVAPLDKIQADFMQVDVPEDSHLNGVTIQELRLPRLTVVAAIVREGAAMPAEGGTRIRGGDELLIVVPSRHRQRVEDRFARVSRYGRLASWLDDSDAPAT</sequence>
<evidence type="ECO:0000256" key="4">
    <source>
        <dbReference type="ARBA" id="ARBA00022692"/>
    </source>
</evidence>
<evidence type="ECO:0000256" key="8">
    <source>
        <dbReference type="SAM" id="Phobius"/>
    </source>
</evidence>
<dbReference type="SUPFAM" id="SSF116726">
    <property type="entry name" value="TrkA C-terminal domain-like"/>
    <property type="match status" value="1"/>
</dbReference>
<feature type="transmembrane region" description="Helical" evidence="8">
    <location>
        <begin position="335"/>
        <end position="356"/>
    </location>
</feature>
<keyword evidence="7 8" id="KW-0472">Membrane</keyword>
<keyword evidence="5 8" id="KW-1133">Transmembrane helix</keyword>